<reference evidence="6 7" key="1">
    <citation type="journal article" date="2015" name="Stand. Genomic Sci.">
        <title>Genomic Encyclopedia of Bacterial and Archaeal Type Strains, Phase III: the genomes of soil and plant-associated and newly described type strains.</title>
        <authorList>
            <person name="Whitman W.B."/>
            <person name="Woyke T."/>
            <person name="Klenk H.P."/>
            <person name="Zhou Y."/>
            <person name="Lilburn T.G."/>
            <person name="Beck B.J."/>
            <person name="De Vos P."/>
            <person name="Vandamme P."/>
            <person name="Eisen J.A."/>
            <person name="Garrity G."/>
            <person name="Hugenholtz P."/>
            <person name="Kyrpides N.C."/>
        </authorList>
    </citation>
    <scope>NUCLEOTIDE SEQUENCE [LARGE SCALE GENOMIC DNA]</scope>
    <source>
        <strain evidence="6 7">AC4r</strain>
    </source>
</reference>
<dbReference type="PROSITE" id="PS51347">
    <property type="entry name" value="PHOSPHOTRIESTERASE_2"/>
    <property type="match status" value="1"/>
</dbReference>
<dbReference type="Proteomes" id="UP000292408">
    <property type="component" value="Unassembled WGS sequence"/>
</dbReference>
<dbReference type="PANTHER" id="PTHR10819:SF3">
    <property type="entry name" value="PHOSPHOTRIESTERASE-RELATED PROTEIN"/>
    <property type="match status" value="1"/>
</dbReference>
<dbReference type="SUPFAM" id="SSF51556">
    <property type="entry name" value="Metallo-dependent hydrolases"/>
    <property type="match status" value="1"/>
</dbReference>
<feature type="binding site" evidence="4">
    <location>
        <position position="22"/>
    </location>
    <ligand>
        <name>Zn(2+)</name>
        <dbReference type="ChEBI" id="CHEBI:29105"/>
        <label>1</label>
    </ligand>
</feature>
<feature type="binding site" evidence="4">
    <location>
        <position position="207"/>
    </location>
    <ligand>
        <name>Zn(2+)</name>
        <dbReference type="ChEBI" id="CHEBI:29105"/>
        <label>2</label>
    </ligand>
</feature>
<dbReference type="InterPro" id="IPR001559">
    <property type="entry name" value="Phosphotriesterase"/>
</dbReference>
<evidence type="ECO:0000256" key="2">
    <source>
        <dbReference type="ARBA" id="ARBA00022801"/>
    </source>
</evidence>
<comment type="caution">
    <text evidence="6">The sequence shown here is derived from an EMBL/GenBank/DDBJ whole genome shotgun (WGS) entry which is preliminary data.</text>
</comment>
<feature type="binding site" description="via carbamate group" evidence="4">
    <location>
        <position position="146"/>
    </location>
    <ligand>
        <name>Zn(2+)</name>
        <dbReference type="ChEBI" id="CHEBI:29105"/>
        <label>1</label>
    </ligand>
</feature>
<dbReference type="Gene3D" id="3.20.20.140">
    <property type="entry name" value="Metal-dependent hydrolases"/>
    <property type="match status" value="1"/>
</dbReference>
<evidence type="ECO:0000313" key="7">
    <source>
        <dbReference type="Proteomes" id="UP000292408"/>
    </source>
</evidence>
<evidence type="ECO:0000256" key="5">
    <source>
        <dbReference type="PROSITE-ProRule" id="PRU00679"/>
    </source>
</evidence>
<evidence type="ECO:0000256" key="1">
    <source>
        <dbReference type="ARBA" id="ARBA00022723"/>
    </source>
</evidence>
<feature type="modified residue" description="N6-carboxylysine" evidence="3 5">
    <location>
        <position position="146"/>
    </location>
</feature>
<comment type="cofactor">
    <cofactor evidence="4">
        <name>a divalent metal cation</name>
        <dbReference type="ChEBI" id="CHEBI:60240"/>
    </cofactor>
    <text evidence="4">Binds 2 divalent metal cations per subunit.</text>
</comment>
<keyword evidence="1 4" id="KW-0479">Metal-binding</keyword>
<gene>
    <name evidence="6" type="ORF">EV140_1515</name>
</gene>
<evidence type="ECO:0000256" key="3">
    <source>
        <dbReference type="PIRSR" id="PIRSR601559-50"/>
    </source>
</evidence>
<protein>
    <submittedName>
        <fullName evidence="6">Phosphotriesterase-related protein</fullName>
    </submittedName>
</protein>
<dbReference type="PANTHER" id="PTHR10819">
    <property type="entry name" value="PHOSPHOTRIESTERASE-RELATED"/>
    <property type="match status" value="1"/>
</dbReference>
<sequence>MGTIRTVRGDIDASTLRAVNTHEHLFQVSPLLPADELTDLERSRSEAASLRDSGFASMIDATPIGLGRNPVGLADISGSTGLTIVASTGMHREAHYGDDHPLRQWSVDRRAAAFVRDIVSGMPISDPDGAPAEEVEGEPVRAGIIKTGIGYWSISAFERMTLEAAAIAHAQTGAAIMVHLEHCTAGHEVLDLLSSLGVLPSRVMLAHADRLNDPGHHVELLARGCTLGYDGAARWRDHSDHSLIELTAAVIERGEDRIVLGGDVARSSRYVAYGGMPGLAYLGDRYVPRLRYRLGSDAVERMLTANPRHLLKLIAPTA</sequence>
<dbReference type="AlphaFoldDB" id="A0A4Q7THZ6"/>
<evidence type="ECO:0000256" key="4">
    <source>
        <dbReference type="PIRSR" id="PIRSR601559-51"/>
    </source>
</evidence>
<proteinExistence type="inferred from homology"/>
<dbReference type="PIRSF" id="PIRSF016839">
    <property type="entry name" value="PhP"/>
    <property type="match status" value="1"/>
</dbReference>
<dbReference type="Pfam" id="PF02126">
    <property type="entry name" value="PTE"/>
    <property type="match status" value="1"/>
</dbReference>
<evidence type="ECO:0000313" key="6">
    <source>
        <dbReference type="EMBL" id="RZT59537.1"/>
    </source>
</evidence>
<dbReference type="GO" id="GO:0016787">
    <property type="term" value="F:hydrolase activity"/>
    <property type="evidence" value="ECO:0007669"/>
    <property type="project" value="UniProtKB-KW"/>
</dbReference>
<feature type="binding site" evidence="4">
    <location>
        <position position="24"/>
    </location>
    <ligand>
        <name>Zn(2+)</name>
        <dbReference type="ChEBI" id="CHEBI:29105"/>
        <label>1</label>
    </ligand>
</feature>
<dbReference type="OrthoDB" id="9795018at2"/>
<dbReference type="RefSeq" id="WP_130282625.1">
    <property type="nucleotide sequence ID" value="NZ_SGXT01000015.1"/>
</dbReference>
<keyword evidence="7" id="KW-1185">Reference proteome</keyword>
<dbReference type="GO" id="GO:0008270">
    <property type="term" value="F:zinc ion binding"/>
    <property type="evidence" value="ECO:0007669"/>
    <property type="project" value="InterPro"/>
</dbReference>
<feature type="binding site" evidence="4">
    <location>
        <position position="179"/>
    </location>
    <ligand>
        <name>Zn(2+)</name>
        <dbReference type="ChEBI" id="CHEBI:29105"/>
        <label>2</label>
    </ligand>
</feature>
<name>A0A4Q7THZ6_9MICO</name>
<organism evidence="6 7">
    <name type="scientific">Microcella alkaliphila</name>
    <dbReference type="NCBI Taxonomy" id="279828"/>
    <lineage>
        <taxon>Bacteria</taxon>
        <taxon>Bacillati</taxon>
        <taxon>Actinomycetota</taxon>
        <taxon>Actinomycetes</taxon>
        <taxon>Micrococcales</taxon>
        <taxon>Microbacteriaceae</taxon>
        <taxon>Microcella</taxon>
    </lineage>
</organism>
<feature type="binding site" evidence="4">
    <location>
        <position position="263"/>
    </location>
    <ligand>
        <name>Zn(2+)</name>
        <dbReference type="ChEBI" id="CHEBI:29105"/>
        <label>1</label>
    </ligand>
</feature>
<accession>A0A4Q7THZ6</accession>
<feature type="binding site" description="via carbamate group" evidence="4">
    <location>
        <position position="146"/>
    </location>
    <ligand>
        <name>Zn(2+)</name>
        <dbReference type="ChEBI" id="CHEBI:29105"/>
        <label>2</label>
    </ligand>
</feature>
<dbReference type="EMBL" id="SGXT01000015">
    <property type="protein sequence ID" value="RZT59537.1"/>
    <property type="molecule type" value="Genomic_DNA"/>
</dbReference>
<keyword evidence="2" id="KW-0378">Hydrolase</keyword>
<dbReference type="InterPro" id="IPR032466">
    <property type="entry name" value="Metal_Hydrolase"/>
</dbReference>
<comment type="similarity">
    <text evidence="5">Belongs to the metallo-dependent hydrolases superfamily. Phosphotriesterase family.</text>
</comment>